<dbReference type="PANTHER" id="PTHR21600">
    <property type="entry name" value="MITOCHONDRIAL RNA PSEUDOURIDINE SYNTHASE"/>
    <property type="match status" value="1"/>
</dbReference>
<dbReference type="InterPro" id="IPR006145">
    <property type="entry name" value="PsdUridine_synth_RsuA/RluA"/>
</dbReference>
<evidence type="ECO:0000256" key="1">
    <source>
        <dbReference type="ARBA" id="ARBA00010876"/>
    </source>
</evidence>
<gene>
    <name evidence="3" type="ORF">IAC72_05315</name>
</gene>
<dbReference type="GO" id="GO:0140098">
    <property type="term" value="F:catalytic activity, acting on RNA"/>
    <property type="evidence" value="ECO:0007669"/>
    <property type="project" value="UniProtKB-ARBA"/>
</dbReference>
<evidence type="ECO:0000259" key="2">
    <source>
        <dbReference type="Pfam" id="PF00849"/>
    </source>
</evidence>
<dbReference type="PANTHER" id="PTHR21600:SF87">
    <property type="entry name" value="RNA PSEUDOURIDYLATE SYNTHASE DOMAIN-CONTAINING PROTEIN 1"/>
    <property type="match status" value="1"/>
</dbReference>
<dbReference type="AlphaFoldDB" id="A0A9D1SQV3"/>
<dbReference type="SUPFAM" id="SSF55120">
    <property type="entry name" value="Pseudouridine synthase"/>
    <property type="match status" value="1"/>
</dbReference>
<dbReference type="GO" id="GO:0000455">
    <property type="term" value="P:enzyme-directed rRNA pseudouridine synthesis"/>
    <property type="evidence" value="ECO:0007669"/>
    <property type="project" value="TreeGrafter"/>
</dbReference>
<sequence length="273" mass="30448">MTVTKEMAGKTVKEFFLSLQFSTAQIKRIKFEGYIAVDGVPCTVRRVLRQGERLEYQTYAKVFAPPPSEHKGNVLFYDRYIYVADKPYDQPTHPDRAHSQNTLANDLAAYFGKGFELRIATRLDKTTSGIVLGAFDAVTARKLGDMLCRGEIVKTYCLLAEGVLQGEGEIRLPLLRRDAQNVTVVDDCGKPSLTLWKAQPAGECSLVYATPVTGRTHQIRAHFAAIGHPVCGDVLYGARPAERIMLHCERLRFVHPTTGMPVEIFCPAPFVTR</sequence>
<dbReference type="Proteomes" id="UP000886852">
    <property type="component" value="Unassembled WGS sequence"/>
</dbReference>
<reference evidence="3" key="1">
    <citation type="submission" date="2020-10" db="EMBL/GenBank/DDBJ databases">
        <authorList>
            <person name="Gilroy R."/>
        </authorList>
    </citation>
    <scope>NUCLEOTIDE SEQUENCE</scope>
    <source>
        <strain evidence="3">ChiHjej12B11-7776</strain>
    </source>
</reference>
<reference evidence="3" key="2">
    <citation type="journal article" date="2021" name="PeerJ">
        <title>Extensive microbial diversity within the chicken gut microbiome revealed by metagenomics and culture.</title>
        <authorList>
            <person name="Gilroy R."/>
            <person name="Ravi A."/>
            <person name="Getino M."/>
            <person name="Pursley I."/>
            <person name="Horton D.L."/>
            <person name="Alikhan N.F."/>
            <person name="Baker D."/>
            <person name="Gharbi K."/>
            <person name="Hall N."/>
            <person name="Watson M."/>
            <person name="Adriaenssens E.M."/>
            <person name="Foster-Nyarko E."/>
            <person name="Jarju S."/>
            <person name="Secka A."/>
            <person name="Antonio M."/>
            <person name="Oren A."/>
            <person name="Chaudhuri R.R."/>
            <person name="La Ragione R."/>
            <person name="Hildebrand F."/>
            <person name="Pallen M.J."/>
        </authorList>
    </citation>
    <scope>NUCLEOTIDE SEQUENCE</scope>
    <source>
        <strain evidence="3">ChiHjej12B11-7776</strain>
    </source>
</reference>
<dbReference type="InterPro" id="IPR020103">
    <property type="entry name" value="PsdUridine_synth_cat_dom_sf"/>
</dbReference>
<name>A0A9D1SQV3_9BACT</name>
<dbReference type="Pfam" id="PF00849">
    <property type="entry name" value="PseudoU_synth_2"/>
    <property type="match status" value="1"/>
</dbReference>
<evidence type="ECO:0000313" key="4">
    <source>
        <dbReference type="Proteomes" id="UP000886852"/>
    </source>
</evidence>
<dbReference type="InterPro" id="IPR050188">
    <property type="entry name" value="RluA_PseudoU_synthase"/>
</dbReference>
<evidence type="ECO:0000313" key="3">
    <source>
        <dbReference type="EMBL" id="HIU91407.1"/>
    </source>
</evidence>
<dbReference type="GO" id="GO:0003723">
    <property type="term" value="F:RNA binding"/>
    <property type="evidence" value="ECO:0007669"/>
    <property type="project" value="InterPro"/>
</dbReference>
<dbReference type="InterPro" id="IPR006224">
    <property type="entry name" value="PsdUridine_synth_RluA-like_CS"/>
</dbReference>
<proteinExistence type="inferred from homology"/>
<dbReference type="PROSITE" id="PS01129">
    <property type="entry name" value="PSI_RLU"/>
    <property type="match status" value="1"/>
</dbReference>
<dbReference type="GO" id="GO:0009982">
    <property type="term" value="F:pseudouridine synthase activity"/>
    <property type="evidence" value="ECO:0007669"/>
    <property type="project" value="InterPro"/>
</dbReference>
<dbReference type="CDD" id="cd02869">
    <property type="entry name" value="PseudoU_synth_RluA_like"/>
    <property type="match status" value="1"/>
</dbReference>
<organism evidence="3 4">
    <name type="scientific">Candidatus Fimimonas merdipullorum</name>
    <dbReference type="NCBI Taxonomy" id="2840822"/>
    <lineage>
        <taxon>Bacteria</taxon>
        <taxon>Pseudomonadati</taxon>
        <taxon>Myxococcota</taxon>
        <taxon>Myxococcia</taxon>
        <taxon>Myxococcales</taxon>
        <taxon>Cystobacterineae</taxon>
        <taxon>Myxococcaceae</taxon>
        <taxon>Myxococcaceae incertae sedis</taxon>
        <taxon>Candidatus Fimimonas</taxon>
    </lineage>
</organism>
<feature type="domain" description="Pseudouridine synthase RsuA/RluA-like" evidence="2">
    <location>
        <begin position="81"/>
        <end position="225"/>
    </location>
</feature>
<comment type="similarity">
    <text evidence="1">Belongs to the pseudouridine synthase RluA family.</text>
</comment>
<dbReference type="Gene3D" id="3.30.2350.10">
    <property type="entry name" value="Pseudouridine synthase"/>
    <property type="match status" value="1"/>
</dbReference>
<comment type="caution">
    <text evidence="3">The sequence shown here is derived from an EMBL/GenBank/DDBJ whole genome shotgun (WGS) entry which is preliminary data.</text>
</comment>
<dbReference type="EMBL" id="DVOC01000094">
    <property type="protein sequence ID" value="HIU91407.1"/>
    <property type="molecule type" value="Genomic_DNA"/>
</dbReference>
<protein>
    <submittedName>
        <fullName evidence="3">RluA family pseudouridine synthase</fullName>
    </submittedName>
</protein>
<accession>A0A9D1SQV3</accession>